<keyword evidence="2" id="KW-0067">ATP-binding</keyword>
<dbReference type="GO" id="GO:0005524">
    <property type="term" value="F:ATP binding"/>
    <property type="evidence" value="ECO:0007669"/>
    <property type="project" value="UniProtKB-KW"/>
</dbReference>
<protein>
    <submittedName>
        <fullName evidence="2">ATP-binding protein</fullName>
    </submittedName>
</protein>
<dbReference type="InterPro" id="IPR003959">
    <property type="entry name" value="ATPase_AAA_core"/>
</dbReference>
<dbReference type="PANTHER" id="PTHR43581:SF2">
    <property type="entry name" value="EXCINUCLEASE ATPASE SUBUNIT"/>
    <property type="match status" value="1"/>
</dbReference>
<keyword evidence="3" id="KW-1185">Reference proteome</keyword>
<reference evidence="2 3" key="1">
    <citation type="submission" date="2023-02" db="EMBL/GenBank/DDBJ databases">
        <title>Description and genomic characterization of Microbulbifer bruguierae sp. nov., isolated from the sediment of mangrove plant Bruguiera sexangula.</title>
        <authorList>
            <person name="Long M."/>
        </authorList>
    </citation>
    <scope>NUCLEOTIDE SEQUENCE [LARGE SCALE GENOMIC DNA]</scope>
    <source>
        <strain evidence="2 3">H12</strain>
    </source>
</reference>
<name>A0ABY8NFL9_9GAMM</name>
<dbReference type="RefSeq" id="WP_280320341.1">
    <property type="nucleotide sequence ID" value="NZ_CP118605.1"/>
</dbReference>
<dbReference type="SUPFAM" id="SSF52540">
    <property type="entry name" value="P-loop containing nucleoside triphosphate hydrolases"/>
    <property type="match status" value="1"/>
</dbReference>
<proteinExistence type="predicted"/>
<dbReference type="CDD" id="cd00267">
    <property type="entry name" value="ABC_ATPase"/>
    <property type="match status" value="1"/>
</dbReference>
<sequence>MELVFKQPHVSITQFNPIELSDFTVITGVNGSGKSHLLSAIEQKKCVIQGLENATVVHFNYENFKLENEAAFNAQQIKQETTAAWTFYQQKVKPHTPNWKKQIDQNAYPLLKEECKNENKGLWELGVTTLKNYRDSIRGLFGSNQMKGNAQAQGILSVVKKLPYSADEIKEEDFNSIYKPYMFKNDFLPMQLGKVIWDYYVKYQQNRFYHYENSENGKNYPVLSEKEFIEKHGRKPWDVINEIMEEFDTLEYRVSSPEGSDYFSQYQLKLEHTRTPGLQLDFANLSSGERVLMALVASIYKSTSDNHFPDILLLDEVDASLHPSMMKNMLGVIQNIFLENGIKVLLVSHSPSTIALSPEESIFVMNKSGENRIEKRSKKEALSILTEGFATLNDIEPTLSVNYNLSKTDLPILFTEGITDKIMIEVAWAKLYPEIDMPFFVQDCFDASFLANLFRRGHDGQDGIFVNYNERPLIALFDFDAEGFNSWNGLSQLSKIVETDPRKCLRKCHAELNAYAILLPVPTQEKIEKQVIKSGIETFKDKSNLSIELLFYGDPSLSQYFSIEIIQGGGEIVVFKGKKRDFSDKVRSLGPDSFKAFVPLFDQIQNIVNAHNKSSQGTQQSCAPA</sequence>
<organism evidence="2 3">
    <name type="scientific">Microbulbifer bruguierae</name>
    <dbReference type="NCBI Taxonomy" id="3029061"/>
    <lineage>
        <taxon>Bacteria</taxon>
        <taxon>Pseudomonadati</taxon>
        <taxon>Pseudomonadota</taxon>
        <taxon>Gammaproteobacteria</taxon>
        <taxon>Cellvibrionales</taxon>
        <taxon>Microbulbiferaceae</taxon>
        <taxon>Microbulbifer</taxon>
    </lineage>
</organism>
<dbReference type="Proteomes" id="UP001236500">
    <property type="component" value="Chromosome"/>
</dbReference>
<dbReference type="InterPro" id="IPR051396">
    <property type="entry name" value="Bact_Antivir_Def_Nuclease"/>
</dbReference>
<dbReference type="PANTHER" id="PTHR43581">
    <property type="entry name" value="ATP/GTP PHOSPHATASE"/>
    <property type="match status" value="1"/>
</dbReference>
<evidence type="ECO:0000313" key="3">
    <source>
        <dbReference type="Proteomes" id="UP001236500"/>
    </source>
</evidence>
<gene>
    <name evidence="2" type="ORF">PVT68_17440</name>
</gene>
<evidence type="ECO:0000313" key="2">
    <source>
        <dbReference type="EMBL" id="WGL16532.1"/>
    </source>
</evidence>
<dbReference type="InterPro" id="IPR027417">
    <property type="entry name" value="P-loop_NTPase"/>
</dbReference>
<keyword evidence="2" id="KW-0547">Nucleotide-binding</keyword>
<accession>A0ABY8NFL9</accession>
<dbReference type="Pfam" id="PF13304">
    <property type="entry name" value="AAA_21"/>
    <property type="match status" value="1"/>
</dbReference>
<dbReference type="Gene3D" id="3.40.50.300">
    <property type="entry name" value="P-loop containing nucleotide triphosphate hydrolases"/>
    <property type="match status" value="1"/>
</dbReference>
<dbReference type="EMBL" id="CP118605">
    <property type="protein sequence ID" value="WGL16532.1"/>
    <property type="molecule type" value="Genomic_DNA"/>
</dbReference>
<evidence type="ECO:0000259" key="1">
    <source>
        <dbReference type="Pfam" id="PF13304"/>
    </source>
</evidence>
<feature type="domain" description="ATPase AAA-type core" evidence="1">
    <location>
        <begin position="236"/>
        <end position="354"/>
    </location>
</feature>